<evidence type="ECO:0000313" key="3">
    <source>
        <dbReference type="Proteomes" id="UP000594263"/>
    </source>
</evidence>
<evidence type="ECO:0000256" key="1">
    <source>
        <dbReference type="SAM" id="MobiDB-lite"/>
    </source>
</evidence>
<reference evidence="2" key="1">
    <citation type="submission" date="2021-01" db="UniProtKB">
        <authorList>
            <consortium name="EnsemblPlants"/>
        </authorList>
    </citation>
    <scope>IDENTIFICATION</scope>
</reference>
<dbReference type="AlphaFoldDB" id="A0A7N0RAF2"/>
<dbReference type="PANTHER" id="PTHR35696:SF1">
    <property type="entry name" value="ELECTRON CARRIER_IRON ION-BINDING PROTEIN"/>
    <property type="match status" value="1"/>
</dbReference>
<dbReference type="Proteomes" id="UP000594263">
    <property type="component" value="Unplaced"/>
</dbReference>
<feature type="compositionally biased region" description="Low complexity" evidence="1">
    <location>
        <begin position="20"/>
        <end position="37"/>
    </location>
</feature>
<dbReference type="Pfam" id="PF05142">
    <property type="entry name" value="DUF702"/>
    <property type="match status" value="1"/>
</dbReference>
<feature type="region of interest" description="Disordered" evidence="1">
    <location>
        <begin position="100"/>
        <end position="129"/>
    </location>
</feature>
<feature type="compositionally biased region" description="Polar residues" evidence="1">
    <location>
        <begin position="1"/>
        <end position="18"/>
    </location>
</feature>
<feature type="region of interest" description="Disordered" evidence="1">
    <location>
        <begin position="1"/>
        <end position="52"/>
    </location>
</feature>
<proteinExistence type="predicted"/>
<dbReference type="Gramene" id="Kaladp0004s0025.1.v1.1">
    <property type="protein sequence ID" value="Kaladp0004s0025.1.v1.1"/>
    <property type="gene ID" value="Kaladp0004s0025.v1.1"/>
</dbReference>
<dbReference type="PANTHER" id="PTHR35696">
    <property type="entry name" value="ELECTRON CARRIER/IRON ION-BINDING PROTEIN"/>
    <property type="match status" value="1"/>
</dbReference>
<protein>
    <submittedName>
        <fullName evidence="2">Uncharacterized protein</fullName>
    </submittedName>
</protein>
<organism evidence="2 3">
    <name type="scientific">Kalanchoe fedtschenkoi</name>
    <name type="common">Lavender scallops</name>
    <name type="synonym">South American air plant</name>
    <dbReference type="NCBI Taxonomy" id="63787"/>
    <lineage>
        <taxon>Eukaryota</taxon>
        <taxon>Viridiplantae</taxon>
        <taxon>Streptophyta</taxon>
        <taxon>Embryophyta</taxon>
        <taxon>Tracheophyta</taxon>
        <taxon>Spermatophyta</taxon>
        <taxon>Magnoliopsida</taxon>
        <taxon>eudicotyledons</taxon>
        <taxon>Gunneridae</taxon>
        <taxon>Pentapetalae</taxon>
        <taxon>Saxifragales</taxon>
        <taxon>Crassulaceae</taxon>
        <taxon>Kalanchoe</taxon>
    </lineage>
</organism>
<sequence length="380" mass="42415">MATPSPSQSINSTDTGVSQPAASAASASASAPPSTAPISRLHRVDAPAGPKTLRGLNKPKCIQCGNVARSRCPYQSCKSCCSKAQNPCYIHVLKQTATVPDKAPSAGSPKVDEQSNEPSPSGPSHRVPSYRQLSSQFSQFNNLNLQQSRKPLTRKEAFAINEWRFAKLKEYRERDIEAENDAFDRYIQNIRLLEDVLSAEELYADELIESNLEAVAEESNEVVVSRLKLRLKSNSVKAFNAKDKLRDIVDKGLRQFLKRELNVGDYDIQDFQNQKRRAKSLRDDRARALNDLLDKMNKARTMEDLEACMELKSQLFKQLPKKHQMELDPGMTSEGKATYEAIPDQQASISIPKLVKTVNIDQETLSSIDLHFASLEHIGL</sequence>
<name>A0A7N0RAF2_KALFE</name>
<keyword evidence="3" id="KW-1185">Reference proteome</keyword>
<accession>A0A7N0RAF2</accession>
<evidence type="ECO:0000313" key="2">
    <source>
        <dbReference type="EnsemblPlants" id="Kaladp0004s0025.2.v1.1"/>
    </source>
</evidence>
<dbReference type="OMA" id="PDTLNEQ"/>
<dbReference type="EnsemblPlants" id="Kaladp0004s0025.1.v1.1">
    <property type="protein sequence ID" value="Kaladp0004s0025.1.v1.1"/>
    <property type="gene ID" value="Kaladp0004s0025.v1.1"/>
</dbReference>
<dbReference type="EnsemblPlants" id="Kaladp0004s0025.2.v1.1">
    <property type="protein sequence ID" value="Kaladp0004s0025.2.v1.1"/>
    <property type="gene ID" value="Kaladp0004s0025.v1.1"/>
</dbReference>
<dbReference type="Gramene" id="Kaladp0004s0025.2.v1.1">
    <property type="protein sequence ID" value="Kaladp0004s0025.2.v1.1"/>
    <property type="gene ID" value="Kaladp0004s0025.v1.1"/>
</dbReference>